<dbReference type="AlphaFoldDB" id="A0A917WI27"/>
<feature type="region of interest" description="Disordered" evidence="1">
    <location>
        <begin position="241"/>
        <end position="260"/>
    </location>
</feature>
<organism evidence="2 3">
    <name type="scientific">Nakamurella endophytica</name>
    <dbReference type="NCBI Taxonomy" id="1748367"/>
    <lineage>
        <taxon>Bacteria</taxon>
        <taxon>Bacillati</taxon>
        <taxon>Actinomycetota</taxon>
        <taxon>Actinomycetes</taxon>
        <taxon>Nakamurellales</taxon>
        <taxon>Nakamurellaceae</taxon>
        <taxon>Nakamurella</taxon>
    </lineage>
</organism>
<evidence type="ECO:0000313" key="2">
    <source>
        <dbReference type="EMBL" id="GGM05625.1"/>
    </source>
</evidence>
<evidence type="ECO:0000313" key="3">
    <source>
        <dbReference type="Proteomes" id="UP000655208"/>
    </source>
</evidence>
<reference evidence="2" key="1">
    <citation type="journal article" date="2014" name="Int. J. Syst. Evol. Microbiol.">
        <title>Complete genome sequence of Corynebacterium casei LMG S-19264T (=DSM 44701T), isolated from a smear-ripened cheese.</title>
        <authorList>
            <consortium name="US DOE Joint Genome Institute (JGI-PGF)"/>
            <person name="Walter F."/>
            <person name="Albersmeier A."/>
            <person name="Kalinowski J."/>
            <person name="Ruckert C."/>
        </authorList>
    </citation>
    <scope>NUCLEOTIDE SEQUENCE</scope>
    <source>
        <strain evidence="2">CGMCC 4.7308</strain>
    </source>
</reference>
<name>A0A917WI27_9ACTN</name>
<comment type="caution">
    <text evidence="2">The sequence shown here is derived from an EMBL/GenBank/DDBJ whole genome shotgun (WGS) entry which is preliminary data.</text>
</comment>
<accession>A0A917WI27</accession>
<sequence length="260" mass="26979">MVAATGGRAYFLLDDATGVSDLPVVDARGALLGRVRVAGLSARNGEALAGGSCGPAAGRCLFVGDIGDNAERRDDIVVHRLREPSVRPVPSAPVPADDLHFRYPDGPHNAEALVVAADGSVVVITKPGARPGQDPAHRIYRGPAAGGDLALVRTFVPPRPASPLQSLLTGTVVTDASWSRGRLLLLTYDEVVEYRAPSPTADPASFPDWPHRELVDPGLPQQEGITATDRGPADCGYLAVSEEGPGGSRGSMVTVDCAAP</sequence>
<reference evidence="2" key="2">
    <citation type="submission" date="2020-09" db="EMBL/GenBank/DDBJ databases">
        <authorList>
            <person name="Sun Q."/>
            <person name="Zhou Y."/>
        </authorList>
    </citation>
    <scope>NUCLEOTIDE SEQUENCE</scope>
    <source>
        <strain evidence="2">CGMCC 4.7308</strain>
    </source>
</reference>
<gene>
    <name evidence="2" type="ORF">GCM10011594_27290</name>
</gene>
<proteinExistence type="predicted"/>
<protein>
    <submittedName>
        <fullName evidence="2">Uncharacterized protein</fullName>
    </submittedName>
</protein>
<dbReference type="Proteomes" id="UP000655208">
    <property type="component" value="Unassembled WGS sequence"/>
</dbReference>
<dbReference type="EMBL" id="BMNA01000004">
    <property type="protein sequence ID" value="GGM05625.1"/>
    <property type="molecule type" value="Genomic_DNA"/>
</dbReference>
<keyword evidence="3" id="KW-1185">Reference proteome</keyword>
<evidence type="ECO:0000256" key="1">
    <source>
        <dbReference type="SAM" id="MobiDB-lite"/>
    </source>
</evidence>